<evidence type="ECO:0000313" key="3">
    <source>
        <dbReference type="EMBL" id="AAO47083.2"/>
    </source>
</evidence>
<reference evidence="3" key="1">
    <citation type="journal article" date="2003" name="Gene">
        <title>Cloning and characterization of the 82 kDa tyrosine-rich sexual stage glycoprotein, GAM82, and its role in oocyst wall formation in the apicomplexan parasite, Eimeria maxima.</title>
        <authorList>
            <person name="Belli S.I."/>
            <person name="Wallach M.G."/>
            <person name="Smith N.C."/>
        </authorList>
    </citation>
    <scope>NUCLEOTIDE SEQUENCE</scope>
    <source>
        <strain evidence="3">Houghton</strain>
    </source>
</reference>
<organism evidence="3">
    <name type="scientific">Eimeria maxima</name>
    <name type="common">Coccidian parasite</name>
    <dbReference type="NCBI Taxonomy" id="5804"/>
    <lineage>
        <taxon>Eukaryota</taxon>
        <taxon>Sar</taxon>
        <taxon>Alveolata</taxon>
        <taxon>Apicomplexa</taxon>
        <taxon>Conoidasida</taxon>
        <taxon>Coccidia</taxon>
        <taxon>Eucoccidiorida</taxon>
        <taxon>Eimeriorina</taxon>
        <taxon>Eimeriidae</taxon>
        <taxon>Eimeria</taxon>
    </lineage>
</organism>
<sequence length="596" mass="66091">MTRAAALAGVLALAAAGSSLALPTVLDTTTGTQVEWTETPLDTTEVTMGEMGSTTSGTTPTSTGVRMMEAETTTPSTPEAPQQQQQMPQPQPQPQQTTPVPEAVLEAIMQEMQNIFRSSLVPGWDTVGTAADAVRQIVTRVRERLTGPLMMTEMDTGLGRTGPLSTTGATGATTGPVAALRGVTNDFLREIMIQEAVLETLWAVVRDAQERPWLVNEQEALHAATADAVQGFLGRMHDRLRATGFSEEEVMRLLPRSRNGGCTRTGGLFDQCNDAPPSRLLGKRMYSTGYYGYGYPSYYSYGYSYPAYSHYPVSYPYYGYSWGPSYYYGSGYYGKHGYKYGHYYRRLAEQEPRPVMPPAAATAAANLRAAAAAAAEVPPPPPPAAVPPPPPAAAAGTPAMMPPPMMGVEEPVPFRSLYPSYSWSYPAYTRVSPSYSYYTPSYSSSYYYPRYNYAYNYPLYSDYSWYDYSYPLAYSSYSSYPLSYSSYSYPLSYTYPSAFYRRLEVPDLTTTTTTHHEQQQQQQQESTTTAVPTETITTPSTRNTHSSSLRRVGERYEPITPTQRTFYNNTEGTNNPVYTPENLTEDEPQTVWETYN</sequence>
<dbReference type="OrthoDB" id="348703at2759"/>
<feature type="compositionally biased region" description="Low complexity" evidence="1">
    <location>
        <begin position="52"/>
        <end position="64"/>
    </location>
</feature>
<feature type="chain" id="PRO_5007712668" evidence="2">
    <location>
        <begin position="22"/>
        <end position="596"/>
    </location>
</feature>
<dbReference type="EMBL" id="AY179510">
    <property type="protein sequence ID" value="AAO47083.2"/>
    <property type="molecule type" value="mRNA"/>
</dbReference>
<gene>
    <name evidence="3" type="primary">gam82</name>
    <name evidence="4" type="ORF">EMWEY_00026720</name>
</gene>
<feature type="region of interest" description="Disordered" evidence="1">
    <location>
        <begin position="510"/>
        <end position="596"/>
    </location>
</feature>
<accession>Q86LH7</accession>
<dbReference type="GeneID" id="25336658"/>
<evidence type="ECO:0000313" key="5">
    <source>
        <dbReference type="Proteomes" id="UP000030763"/>
    </source>
</evidence>
<feature type="compositionally biased region" description="Low complexity" evidence="1">
    <location>
        <begin position="72"/>
        <end position="99"/>
    </location>
</feature>
<reference evidence="4" key="2">
    <citation type="submission" date="2013-10" db="EMBL/GenBank/DDBJ databases">
        <title>Genomic analysis of the causative agents of coccidiosis in chickens.</title>
        <authorList>
            <person name="Reid A.J."/>
            <person name="Blake D."/>
            <person name="Billington K."/>
            <person name="Browne H."/>
            <person name="Dunn M."/>
            <person name="Hung S."/>
            <person name="Kawahara F."/>
            <person name="Miranda-Saavedra D."/>
            <person name="Mourier T."/>
            <person name="Nagra H."/>
            <person name="Otto T.D."/>
            <person name="Rawlings N."/>
            <person name="Sanchez A."/>
            <person name="Sanders M."/>
            <person name="Subramaniam C."/>
            <person name="Tay Y."/>
            <person name="Dear P."/>
            <person name="Doerig C."/>
            <person name="Gruber A."/>
            <person name="Parkinson J."/>
            <person name="Shirley M."/>
            <person name="Wan K.L."/>
            <person name="Berriman M."/>
            <person name="Tomley F."/>
            <person name="Pain A."/>
        </authorList>
    </citation>
    <scope>NUCLEOTIDE SEQUENCE [LARGE SCALE GENOMIC DNA]</scope>
    <source>
        <strain evidence="4">Weybridge</strain>
    </source>
</reference>
<evidence type="ECO:0000313" key="4">
    <source>
        <dbReference type="EMBL" id="CDJ56916.1"/>
    </source>
</evidence>
<dbReference type="OMA" id="GYYGKHG"/>
<dbReference type="AlphaFoldDB" id="Q86LH7"/>
<dbReference type="Proteomes" id="UP000030763">
    <property type="component" value="Unassembled WGS sequence"/>
</dbReference>
<proteinExistence type="evidence at transcript level"/>
<protein>
    <submittedName>
        <fullName evidence="3 4">82 kDa gametocyte antigen</fullName>
    </submittedName>
</protein>
<feature type="signal peptide" evidence="2">
    <location>
        <begin position="1"/>
        <end position="21"/>
    </location>
</feature>
<evidence type="ECO:0000256" key="2">
    <source>
        <dbReference type="SAM" id="SignalP"/>
    </source>
</evidence>
<dbReference type="VEuPathDB" id="ToxoDB:EMWEY_00026720"/>
<feature type="compositionally biased region" description="Low complexity" evidence="1">
    <location>
        <begin position="510"/>
        <end position="544"/>
    </location>
</feature>
<keyword evidence="5" id="KW-1185">Reference proteome</keyword>
<feature type="region of interest" description="Disordered" evidence="1">
    <location>
        <begin position="45"/>
        <end position="99"/>
    </location>
</feature>
<reference evidence="4" key="3">
    <citation type="submission" date="2013-10" db="EMBL/GenBank/DDBJ databases">
        <authorList>
            <person name="Aslett M."/>
        </authorList>
    </citation>
    <scope>NUCLEOTIDE SEQUENCE [LARGE SCALE GENOMIC DNA]</scope>
    <source>
        <strain evidence="4">Weybridge</strain>
    </source>
</reference>
<dbReference type="RefSeq" id="XP_013333566.1">
    <property type="nucleotide sequence ID" value="XM_013478112.1"/>
</dbReference>
<evidence type="ECO:0000256" key="1">
    <source>
        <dbReference type="SAM" id="MobiDB-lite"/>
    </source>
</evidence>
<dbReference type="EMBL" id="HG719170">
    <property type="protein sequence ID" value="CDJ56916.1"/>
    <property type="molecule type" value="Genomic_DNA"/>
</dbReference>
<name>Q86LH7_EIMMA</name>
<keyword evidence="2" id="KW-0732">Signal</keyword>
<feature type="compositionally biased region" description="Polar residues" evidence="1">
    <location>
        <begin position="560"/>
        <end position="577"/>
    </location>
</feature>